<dbReference type="Proteomes" id="UP000012081">
    <property type="component" value="Unassembled WGS sequence"/>
</dbReference>
<dbReference type="SUPFAM" id="SSF103473">
    <property type="entry name" value="MFS general substrate transporter"/>
    <property type="match status" value="1"/>
</dbReference>
<name>M8DSZ4_9BACL</name>
<keyword evidence="3" id="KW-1185">Reference proteome</keyword>
<protein>
    <submittedName>
        <fullName evidence="2">Uncharacterized protein</fullName>
    </submittedName>
</protein>
<dbReference type="PATRIC" id="fig|1300222.3.peg.5119"/>
<dbReference type="AlphaFoldDB" id="M8DSZ4"/>
<evidence type="ECO:0000313" key="2">
    <source>
        <dbReference type="EMBL" id="EMT50056.1"/>
    </source>
</evidence>
<evidence type="ECO:0000256" key="1">
    <source>
        <dbReference type="SAM" id="Phobius"/>
    </source>
</evidence>
<proteinExistence type="predicted"/>
<dbReference type="Gene3D" id="1.20.1250.20">
    <property type="entry name" value="MFS general substrate transporter like domains"/>
    <property type="match status" value="1"/>
</dbReference>
<sequence>MIQGFGNTISGTTLTTVLQLRTPNEMLGKVMALRSSVGNVSDAFAYLLIGGLLSAFSLPLAFTAVTVYVFGTTAMFYGLRLRHARQQTRMETTGQSVGK</sequence>
<gene>
    <name evidence="2" type="ORF">I532_24367</name>
</gene>
<dbReference type="InterPro" id="IPR036259">
    <property type="entry name" value="MFS_trans_sf"/>
</dbReference>
<keyword evidence="1" id="KW-1133">Transmembrane helix</keyword>
<keyword evidence="1" id="KW-0472">Membrane</keyword>
<organism evidence="2 3">
    <name type="scientific">Brevibacillus borstelensis AK1</name>
    <dbReference type="NCBI Taxonomy" id="1300222"/>
    <lineage>
        <taxon>Bacteria</taxon>
        <taxon>Bacillati</taxon>
        <taxon>Bacillota</taxon>
        <taxon>Bacilli</taxon>
        <taxon>Bacillales</taxon>
        <taxon>Paenibacillaceae</taxon>
        <taxon>Brevibacillus</taxon>
    </lineage>
</organism>
<feature type="transmembrane region" description="Helical" evidence="1">
    <location>
        <begin position="44"/>
        <end position="77"/>
    </location>
</feature>
<dbReference type="EMBL" id="APBN01000022">
    <property type="protein sequence ID" value="EMT50056.1"/>
    <property type="molecule type" value="Genomic_DNA"/>
</dbReference>
<reference evidence="2 3" key="1">
    <citation type="submission" date="2013-03" db="EMBL/GenBank/DDBJ databases">
        <title>Assembly of a new bacterial strain Brevibacillus borstelensis AK1.</title>
        <authorList>
            <person name="Rajan I."/>
            <person name="PoliReddy D."/>
            <person name="Sugumar T."/>
            <person name="Rathinam K."/>
            <person name="Alqarawi S."/>
            <person name="Khalil A.B."/>
            <person name="Sivakumar N."/>
        </authorList>
    </citation>
    <scope>NUCLEOTIDE SEQUENCE [LARGE SCALE GENOMIC DNA]</scope>
    <source>
        <strain evidence="2 3">AK1</strain>
    </source>
</reference>
<dbReference type="STRING" id="1300222.I532_24367"/>
<evidence type="ECO:0000313" key="3">
    <source>
        <dbReference type="Proteomes" id="UP000012081"/>
    </source>
</evidence>
<comment type="caution">
    <text evidence="2">The sequence shown here is derived from an EMBL/GenBank/DDBJ whole genome shotgun (WGS) entry which is preliminary data.</text>
</comment>
<accession>M8DSZ4</accession>
<keyword evidence="1" id="KW-0812">Transmembrane</keyword>